<dbReference type="EMBL" id="JAATJV010426299">
    <property type="protein sequence ID" value="MBZ3888789.1"/>
    <property type="molecule type" value="Genomic_DNA"/>
</dbReference>
<sequence>MLGISLMTLFLFVTLLAFCSATLYKLKQLSFKSYDSQYSINPELATLSYFHPSEGVSDTSFSKSAEDSSTYLYADSSDVKTSRTRISKSKNITDVISTCSNDAGLIEASCLLINQEELSEEFHAEK</sequence>
<accession>A0AA41NFD4</accession>
<evidence type="ECO:0000313" key="2">
    <source>
        <dbReference type="EMBL" id="MBZ3888789.1"/>
    </source>
</evidence>
<dbReference type="GO" id="GO:0007342">
    <property type="term" value="P:fusion of sperm to egg plasma membrane involved in single fertilization"/>
    <property type="evidence" value="ECO:0007669"/>
    <property type="project" value="InterPro"/>
</dbReference>
<dbReference type="AlphaFoldDB" id="A0AA41NFD4"/>
<dbReference type="InterPro" id="IPR029282">
    <property type="entry name" value="Eqtn/Afaf"/>
</dbReference>
<reference evidence="2" key="1">
    <citation type="submission" date="2020-03" db="EMBL/GenBank/DDBJ databases">
        <title>Studies in the Genomics of Life Span.</title>
        <authorList>
            <person name="Glass D."/>
        </authorList>
    </citation>
    <scope>NUCLEOTIDE SEQUENCE</scope>
    <source>
        <strain evidence="2">SUZIE</strain>
        <tissue evidence="2">Muscle</tissue>
    </source>
</reference>
<dbReference type="PANTHER" id="PTHR36874:SF1">
    <property type="entry name" value="EQUATORIN"/>
    <property type="match status" value="1"/>
</dbReference>
<gene>
    <name evidence="2" type="ORF">SUZIE_199715</name>
</gene>
<feature type="signal peptide" evidence="1">
    <location>
        <begin position="1"/>
        <end position="21"/>
    </location>
</feature>
<name>A0AA41NFD4_SCICA</name>
<proteinExistence type="predicted"/>
<protein>
    <submittedName>
        <fullName evidence="2">Equatorin</fullName>
    </submittedName>
</protein>
<dbReference type="Pfam" id="PF15339">
    <property type="entry name" value="Afaf"/>
    <property type="match status" value="1"/>
</dbReference>
<dbReference type="PANTHER" id="PTHR36874">
    <property type="entry name" value="EQUATORIN"/>
    <property type="match status" value="1"/>
</dbReference>
<keyword evidence="1" id="KW-0732">Signal</keyword>
<dbReference type="GO" id="GO:0002079">
    <property type="term" value="C:inner acrosomal membrane"/>
    <property type="evidence" value="ECO:0007669"/>
    <property type="project" value="TreeGrafter"/>
</dbReference>
<organism evidence="2 3">
    <name type="scientific">Sciurus carolinensis</name>
    <name type="common">Eastern gray squirrel</name>
    <dbReference type="NCBI Taxonomy" id="30640"/>
    <lineage>
        <taxon>Eukaryota</taxon>
        <taxon>Metazoa</taxon>
        <taxon>Chordata</taxon>
        <taxon>Craniata</taxon>
        <taxon>Vertebrata</taxon>
        <taxon>Euteleostomi</taxon>
        <taxon>Mammalia</taxon>
        <taxon>Eutheria</taxon>
        <taxon>Euarchontoglires</taxon>
        <taxon>Glires</taxon>
        <taxon>Rodentia</taxon>
        <taxon>Sciuromorpha</taxon>
        <taxon>Sciuridae</taxon>
        <taxon>Sciurinae</taxon>
        <taxon>Sciurini</taxon>
        <taxon>Sciurus</taxon>
    </lineage>
</organism>
<evidence type="ECO:0000313" key="3">
    <source>
        <dbReference type="Proteomes" id="UP001166674"/>
    </source>
</evidence>
<dbReference type="Proteomes" id="UP001166674">
    <property type="component" value="Unassembled WGS sequence"/>
</dbReference>
<dbReference type="GO" id="GO:0002081">
    <property type="term" value="C:outer acrosomal membrane"/>
    <property type="evidence" value="ECO:0007669"/>
    <property type="project" value="TreeGrafter"/>
</dbReference>
<dbReference type="GO" id="GO:0006897">
    <property type="term" value="P:endocytosis"/>
    <property type="evidence" value="ECO:0007669"/>
    <property type="project" value="InterPro"/>
</dbReference>
<evidence type="ECO:0000256" key="1">
    <source>
        <dbReference type="SAM" id="SignalP"/>
    </source>
</evidence>
<feature type="chain" id="PRO_5041321880" evidence="1">
    <location>
        <begin position="22"/>
        <end position="126"/>
    </location>
</feature>
<dbReference type="GO" id="GO:0060478">
    <property type="term" value="P:acrosomal vesicle exocytosis"/>
    <property type="evidence" value="ECO:0007669"/>
    <property type="project" value="InterPro"/>
</dbReference>
<comment type="caution">
    <text evidence="2">The sequence shown here is derived from an EMBL/GenBank/DDBJ whole genome shotgun (WGS) entry which is preliminary data.</text>
</comment>
<keyword evidence="3" id="KW-1185">Reference proteome</keyword>
<dbReference type="GO" id="GO:0005886">
    <property type="term" value="C:plasma membrane"/>
    <property type="evidence" value="ECO:0007669"/>
    <property type="project" value="InterPro"/>
</dbReference>